<comment type="caution">
    <text evidence="2">The sequence shown here is derived from an EMBL/GenBank/DDBJ whole genome shotgun (WGS) entry which is preliminary data.</text>
</comment>
<dbReference type="AlphaFoldDB" id="A0A2T9YT51"/>
<dbReference type="InterPro" id="IPR052187">
    <property type="entry name" value="MFSD1"/>
</dbReference>
<accession>A0A2T9YT51</accession>
<dbReference type="STRING" id="133385.A0A2T9YT51"/>
<evidence type="ECO:0000313" key="3">
    <source>
        <dbReference type="Proteomes" id="UP000245383"/>
    </source>
</evidence>
<dbReference type="EMBL" id="MBFR01000054">
    <property type="protein sequence ID" value="PVU95517.1"/>
    <property type="molecule type" value="Genomic_DNA"/>
</dbReference>
<feature type="transmembrane region" description="Helical" evidence="1">
    <location>
        <begin position="104"/>
        <end position="123"/>
    </location>
</feature>
<organism evidence="2 3">
    <name type="scientific">Smittium simulii</name>
    <dbReference type="NCBI Taxonomy" id="133385"/>
    <lineage>
        <taxon>Eukaryota</taxon>
        <taxon>Fungi</taxon>
        <taxon>Fungi incertae sedis</taxon>
        <taxon>Zoopagomycota</taxon>
        <taxon>Kickxellomycotina</taxon>
        <taxon>Harpellomycetes</taxon>
        <taxon>Harpellales</taxon>
        <taxon>Legeriomycetaceae</taxon>
        <taxon>Smittium</taxon>
    </lineage>
</organism>
<evidence type="ECO:0008006" key="4">
    <source>
        <dbReference type="Google" id="ProtNLM"/>
    </source>
</evidence>
<dbReference type="InterPro" id="IPR036259">
    <property type="entry name" value="MFS_trans_sf"/>
</dbReference>
<dbReference type="OrthoDB" id="424834at2759"/>
<dbReference type="SUPFAM" id="SSF103473">
    <property type="entry name" value="MFS general substrate transporter"/>
    <property type="match status" value="1"/>
</dbReference>
<sequence length="173" mass="19675">MNTKSNNPSPDTQSELSGAEYHGKELAPKYELPKKYRILVIVLVCMMSFGSQFSGISFNYLKPKIIEKIDISYTKYGVLQSSSKIMNTFMPFVVGIIFDINGSPWSALIISSTSFFGMTLITISSKINSYSIMVIGRIVHVVLWWICFYGYWDSVKHFKAIYLYGDYMCCPVC</sequence>
<feature type="transmembrane region" description="Helical" evidence="1">
    <location>
        <begin position="130"/>
        <end position="152"/>
    </location>
</feature>
<evidence type="ECO:0000313" key="2">
    <source>
        <dbReference type="EMBL" id="PVU95517.1"/>
    </source>
</evidence>
<keyword evidence="1" id="KW-1133">Transmembrane helix</keyword>
<dbReference type="PANTHER" id="PTHR23512">
    <property type="entry name" value="MAJOR FACILITATOR SUPERFAMILY DOMAIN-CONTAINING PROTEIN 1"/>
    <property type="match status" value="1"/>
</dbReference>
<name>A0A2T9YT51_9FUNG</name>
<protein>
    <recommendedName>
        <fullName evidence="4">Major facilitator superfamily (MFS) profile domain-containing protein</fullName>
    </recommendedName>
</protein>
<feature type="transmembrane region" description="Helical" evidence="1">
    <location>
        <begin position="82"/>
        <end position="98"/>
    </location>
</feature>
<dbReference type="Proteomes" id="UP000245383">
    <property type="component" value="Unassembled WGS sequence"/>
</dbReference>
<gene>
    <name evidence="2" type="ORF">BB561_001774</name>
</gene>
<keyword evidence="3" id="KW-1185">Reference proteome</keyword>
<keyword evidence="1" id="KW-0812">Transmembrane</keyword>
<reference evidence="2 3" key="1">
    <citation type="journal article" date="2018" name="MBio">
        <title>Comparative Genomics Reveals the Core Gene Toolbox for the Fungus-Insect Symbiosis.</title>
        <authorList>
            <person name="Wang Y."/>
            <person name="Stata M."/>
            <person name="Wang W."/>
            <person name="Stajich J.E."/>
            <person name="White M.M."/>
            <person name="Moncalvo J.M."/>
        </authorList>
    </citation>
    <scope>NUCLEOTIDE SEQUENCE [LARGE SCALE GENOMIC DNA]</scope>
    <source>
        <strain evidence="2 3">SWE-8-4</strain>
    </source>
</reference>
<dbReference type="PANTHER" id="PTHR23512:SF12">
    <property type="entry name" value="TRANSPORTER, PUTATIVE (AFU_ORTHOLOGUE AFUA_4G00260)-RELATED"/>
    <property type="match status" value="1"/>
</dbReference>
<dbReference type="Gene3D" id="1.20.1250.20">
    <property type="entry name" value="MFS general substrate transporter like domains"/>
    <property type="match status" value="1"/>
</dbReference>
<evidence type="ECO:0000256" key="1">
    <source>
        <dbReference type="SAM" id="Phobius"/>
    </source>
</evidence>
<keyword evidence="1" id="KW-0472">Membrane</keyword>
<feature type="transmembrane region" description="Helical" evidence="1">
    <location>
        <begin position="38"/>
        <end position="61"/>
    </location>
</feature>
<proteinExistence type="predicted"/>